<evidence type="ECO:0000256" key="1">
    <source>
        <dbReference type="ARBA" id="ARBA00004340"/>
    </source>
</evidence>
<sequence length="228" mass="25548">MPDSPDSSQITLLCWILGEDLNSVFPIGIENHKVVGNLKVKIREENLKHIDARALTLYMLKVDIDLNKMDTQSLNSLVVQDGVGDFNRLEAWTQISKLWESQPSRDRLQIIIRLPPDRKNFMNVLISRTVLEKLQGALLDLIPWIAALYFIIKSLQASAAQAYASLLQSGTPDFIVGYISNISTSDNLKSYGDMINFHAANFMLISAGIIVALTVLCHLVFAFIFEVL</sequence>
<evidence type="ECO:0000313" key="7">
    <source>
        <dbReference type="Proteomes" id="UP000054477"/>
    </source>
</evidence>
<keyword evidence="4" id="KW-0472">Membrane</keyword>
<evidence type="ECO:0000256" key="4">
    <source>
        <dbReference type="SAM" id="Phobius"/>
    </source>
</evidence>
<dbReference type="OrthoDB" id="3168051at2759"/>
<protein>
    <recommendedName>
        <fullName evidence="5">Crinkler effector protein N-terminal domain-containing protein</fullName>
    </recommendedName>
</protein>
<keyword evidence="4" id="KW-0812">Transmembrane</keyword>
<dbReference type="GO" id="GO:0005576">
    <property type="term" value="C:extracellular region"/>
    <property type="evidence" value="ECO:0007669"/>
    <property type="project" value="UniProtKB-SubCell"/>
</dbReference>
<dbReference type="Proteomes" id="UP000054477">
    <property type="component" value="Unassembled WGS sequence"/>
</dbReference>
<proteinExistence type="predicted"/>
<dbReference type="EMBL" id="KN838577">
    <property type="protein sequence ID" value="KIK03740.1"/>
    <property type="molecule type" value="Genomic_DNA"/>
</dbReference>
<organism evidence="6 7">
    <name type="scientific">Laccaria amethystina LaAM-08-1</name>
    <dbReference type="NCBI Taxonomy" id="1095629"/>
    <lineage>
        <taxon>Eukaryota</taxon>
        <taxon>Fungi</taxon>
        <taxon>Dikarya</taxon>
        <taxon>Basidiomycota</taxon>
        <taxon>Agaricomycotina</taxon>
        <taxon>Agaricomycetes</taxon>
        <taxon>Agaricomycetidae</taxon>
        <taxon>Agaricales</taxon>
        <taxon>Agaricineae</taxon>
        <taxon>Hydnangiaceae</taxon>
        <taxon>Laccaria</taxon>
    </lineage>
</organism>
<keyword evidence="4" id="KW-1133">Transmembrane helix</keyword>
<reference evidence="7" key="2">
    <citation type="submission" date="2015-01" db="EMBL/GenBank/DDBJ databases">
        <title>Evolutionary Origins and Diversification of the Mycorrhizal Mutualists.</title>
        <authorList>
            <consortium name="DOE Joint Genome Institute"/>
            <consortium name="Mycorrhizal Genomics Consortium"/>
            <person name="Kohler A."/>
            <person name="Kuo A."/>
            <person name="Nagy L.G."/>
            <person name="Floudas D."/>
            <person name="Copeland A."/>
            <person name="Barry K.W."/>
            <person name="Cichocki N."/>
            <person name="Veneault-Fourrey C."/>
            <person name="LaButti K."/>
            <person name="Lindquist E.A."/>
            <person name="Lipzen A."/>
            <person name="Lundell T."/>
            <person name="Morin E."/>
            <person name="Murat C."/>
            <person name="Riley R."/>
            <person name="Ohm R."/>
            <person name="Sun H."/>
            <person name="Tunlid A."/>
            <person name="Henrissat B."/>
            <person name="Grigoriev I.V."/>
            <person name="Hibbett D.S."/>
            <person name="Martin F."/>
        </authorList>
    </citation>
    <scope>NUCLEOTIDE SEQUENCE [LARGE SCALE GENOMIC DNA]</scope>
    <source>
        <strain evidence="7">LaAM-08-1</strain>
    </source>
</reference>
<reference evidence="6 7" key="1">
    <citation type="submission" date="2014-04" db="EMBL/GenBank/DDBJ databases">
        <authorList>
            <consortium name="DOE Joint Genome Institute"/>
            <person name="Kuo A."/>
            <person name="Kohler A."/>
            <person name="Nagy L.G."/>
            <person name="Floudas D."/>
            <person name="Copeland A."/>
            <person name="Barry K.W."/>
            <person name="Cichocki N."/>
            <person name="Veneault-Fourrey C."/>
            <person name="LaButti K."/>
            <person name="Lindquist E.A."/>
            <person name="Lipzen A."/>
            <person name="Lundell T."/>
            <person name="Morin E."/>
            <person name="Murat C."/>
            <person name="Sun H."/>
            <person name="Tunlid A."/>
            <person name="Henrissat B."/>
            <person name="Grigoriev I.V."/>
            <person name="Hibbett D.S."/>
            <person name="Martin F."/>
            <person name="Nordberg H.P."/>
            <person name="Cantor M.N."/>
            <person name="Hua S.X."/>
        </authorList>
    </citation>
    <scope>NUCLEOTIDE SEQUENCE [LARGE SCALE GENOMIC DNA]</scope>
    <source>
        <strain evidence="6 7">LaAM-08-1</strain>
    </source>
</reference>
<evidence type="ECO:0000256" key="2">
    <source>
        <dbReference type="ARBA" id="ARBA00004613"/>
    </source>
</evidence>
<dbReference type="AlphaFoldDB" id="A0A0C9WVX6"/>
<dbReference type="Pfam" id="PF20147">
    <property type="entry name" value="Crinkler"/>
    <property type="match status" value="1"/>
</dbReference>
<evidence type="ECO:0000256" key="3">
    <source>
        <dbReference type="ARBA" id="ARBA00022525"/>
    </source>
</evidence>
<dbReference type="InterPro" id="IPR045379">
    <property type="entry name" value="Crinkler_N"/>
</dbReference>
<feature type="domain" description="Crinkler effector protein N-terminal" evidence="5">
    <location>
        <begin position="10"/>
        <end position="112"/>
    </location>
</feature>
<keyword evidence="3" id="KW-0964">Secreted</keyword>
<dbReference type="HOGENOM" id="CLU_1214939_0_0_1"/>
<accession>A0A0C9WVX6</accession>
<feature type="transmembrane region" description="Helical" evidence="4">
    <location>
        <begin position="199"/>
        <end position="225"/>
    </location>
</feature>
<keyword evidence="7" id="KW-1185">Reference proteome</keyword>
<evidence type="ECO:0000313" key="6">
    <source>
        <dbReference type="EMBL" id="KIK03740.1"/>
    </source>
</evidence>
<name>A0A0C9WVX6_9AGAR</name>
<gene>
    <name evidence="6" type="ORF">K443DRAFT_94623</name>
</gene>
<dbReference type="GO" id="GO:0043657">
    <property type="term" value="C:host cell"/>
    <property type="evidence" value="ECO:0007669"/>
    <property type="project" value="UniProtKB-SubCell"/>
</dbReference>
<evidence type="ECO:0000259" key="5">
    <source>
        <dbReference type="Pfam" id="PF20147"/>
    </source>
</evidence>
<comment type="subcellular location">
    <subcellularLocation>
        <location evidence="1">Host cell</location>
    </subcellularLocation>
    <subcellularLocation>
        <location evidence="2">Secreted</location>
    </subcellularLocation>
</comment>